<proteinExistence type="predicted"/>
<sequence length="258" mass="27796">MFVTLAAVAGLLSAYIAPVSAQGGQVCNATSLCGSEAPCCSEYGFCGSGSFCLGGCNPLFSRSLTSCSPSPVCEPASHKFPDLTRVAMNASHYDGNATAFDWVLDKGDIMNTNSSGGELGMLLTETNGGTRISSTRYVHYGAISARIKTGRWGGVVTAFITMSDIKDEIDWEFPGADVTHGQSNLFWQGHIPDKTQGGTHNISSDSFANYHDYTIDWQPDTLTWSIDNNVVRTLKRSDTIDDQGISHYPNTPSRIQLR</sequence>
<protein>
    <submittedName>
        <fullName evidence="1">Concanavalin A-like lectin/glucanase domain-containing protein</fullName>
    </submittedName>
</protein>
<organism evidence="1 2">
    <name type="scientific">Irpex rosettiformis</name>
    <dbReference type="NCBI Taxonomy" id="378272"/>
    <lineage>
        <taxon>Eukaryota</taxon>
        <taxon>Fungi</taxon>
        <taxon>Dikarya</taxon>
        <taxon>Basidiomycota</taxon>
        <taxon>Agaricomycotina</taxon>
        <taxon>Agaricomycetes</taxon>
        <taxon>Polyporales</taxon>
        <taxon>Irpicaceae</taxon>
        <taxon>Irpex</taxon>
    </lineage>
</organism>
<comment type="caution">
    <text evidence="1">The sequence shown here is derived from an EMBL/GenBank/DDBJ whole genome shotgun (WGS) entry which is preliminary data.</text>
</comment>
<evidence type="ECO:0000313" key="1">
    <source>
        <dbReference type="EMBL" id="KAI0087408.1"/>
    </source>
</evidence>
<dbReference type="Proteomes" id="UP001055072">
    <property type="component" value="Unassembled WGS sequence"/>
</dbReference>
<accession>A0ACB8TZE2</accession>
<keyword evidence="2" id="KW-1185">Reference proteome</keyword>
<evidence type="ECO:0000313" key="2">
    <source>
        <dbReference type="Proteomes" id="UP001055072"/>
    </source>
</evidence>
<dbReference type="EMBL" id="MU274918">
    <property type="protein sequence ID" value="KAI0087408.1"/>
    <property type="molecule type" value="Genomic_DNA"/>
</dbReference>
<reference evidence="1" key="1">
    <citation type="journal article" date="2021" name="Environ. Microbiol.">
        <title>Gene family expansions and transcriptome signatures uncover fungal adaptations to wood decay.</title>
        <authorList>
            <person name="Hage H."/>
            <person name="Miyauchi S."/>
            <person name="Viragh M."/>
            <person name="Drula E."/>
            <person name="Min B."/>
            <person name="Chaduli D."/>
            <person name="Navarro D."/>
            <person name="Favel A."/>
            <person name="Norest M."/>
            <person name="Lesage-Meessen L."/>
            <person name="Balint B."/>
            <person name="Merenyi Z."/>
            <person name="de Eugenio L."/>
            <person name="Morin E."/>
            <person name="Martinez A.T."/>
            <person name="Baldrian P."/>
            <person name="Stursova M."/>
            <person name="Martinez M.J."/>
            <person name="Novotny C."/>
            <person name="Magnuson J.K."/>
            <person name="Spatafora J.W."/>
            <person name="Maurice S."/>
            <person name="Pangilinan J."/>
            <person name="Andreopoulos W."/>
            <person name="LaButti K."/>
            <person name="Hundley H."/>
            <person name="Na H."/>
            <person name="Kuo A."/>
            <person name="Barry K."/>
            <person name="Lipzen A."/>
            <person name="Henrissat B."/>
            <person name="Riley R."/>
            <person name="Ahrendt S."/>
            <person name="Nagy L.G."/>
            <person name="Grigoriev I.V."/>
            <person name="Martin F."/>
            <person name="Rosso M.N."/>
        </authorList>
    </citation>
    <scope>NUCLEOTIDE SEQUENCE</scope>
    <source>
        <strain evidence="1">CBS 384.51</strain>
    </source>
</reference>
<name>A0ACB8TZE2_9APHY</name>
<gene>
    <name evidence="1" type="ORF">BDY19DRAFT_955649</name>
</gene>